<sequence length="222" mass="24513">MPVESVNASGVGKLEVGGPDRKGFGFSKDSCVTFLDWDDTLFASSHISTLLKDSEDLDGEVEEGLQSLQLAVIGLLKVASKTSRVFIVTNANLVWVNEVLERWMPKVATYMHRNSIRVLSSRDFHEVTHPGSPLLWKLRAFKDVLAILKYTSGKADNIIVVGDGLEEKEAASQLSQSERDCIVKMIGIPKSLSIESLVRQLALLTMSFRGIWASRTCMSIDL</sequence>
<dbReference type="SUPFAM" id="SSF56784">
    <property type="entry name" value="HAD-like"/>
    <property type="match status" value="1"/>
</dbReference>
<keyword evidence="2" id="KW-1185">Reference proteome</keyword>
<proteinExistence type="predicted"/>
<dbReference type="PANTHER" id="PTHR38899">
    <property type="entry name" value="DOMAIN OOKINETE PROTEIN, PUTATIVE-RELATED"/>
    <property type="match status" value="1"/>
</dbReference>
<evidence type="ECO:0000313" key="2">
    <source>
        <dbReference type="Proteomes" id="UP001157974"/>
    </source>
</evidence>
<dbReference type="AlphaFoldDB" id="A0AAV8UXW5"/>
<reference evidence="1 2" key="1">
    <citation type="journal article" date="2023" name="Nat. Commun.">
        <title>Origin of minicircular mitochondrial genomes in red algae.</title>
        <authorList>
            <person name="Lee Y."/>
            <person name="Cho C.H."/>
            <person name="Lee Y.M."/>
            <person name="Park S.I."/>
            <person name="Yang J.H."/>
            <person name="West J.A."/>
            <person name="Bhattacharya D."/>
            <person name="Yoon H.S."/>
        </authorList>
    </citation>
    <scope>NUCLEOTIDE SEQUENCE [LARGE SCALE GENOMIC DNA]</scope>
    <source>
        <strain evidence="1 2">CCMP1338</strain>
        <tissue evidence="1">Whole cell</tissue>
    </source>
</reference>
<accession>A0AAV8UXW5</accession>
<evidence type="ECO:0000313" key="1">
    <source>
        <dbReference type="EMBL" id="KAJ8905963.1"/>
    </source>
</evidence>
<dbReference type="EMBL" id="JAMWBK010000004">
    <property type="protein sequence ID" value="KAJ8905963.1"/>
    <property type="molecule type" value="Genomic_DNA"/>
</dbReference>
<organism evidence="1 2">
    <name type="scientific">Rhodosorus marinus</name>
    <dbReference type="NCBI Taxonomy" id="101924"/>
    <lineage>
        <taxon>Eukaryota</taxon>
        <taxon>Rhodophyta</taxon>
        <taxon>Stylonematophyceae</taxon>
        <taxon>Stylonematales</taxon>
        <taxon>Stylonemataceae</taxon>
        <taxon>Rhodosorus</taxon>
    </lineage>
</organism>
<comment type="caution">
    <text evidence="1">The sequence shown here is derived from an EMBL/GenBank/DDBJ whole genome shotgun (WGS) entry which is preliminary data.</text>
</comment>
<dbReference type="PANTHER" id="PTHR38899:SF1">
    <property type="entry name" value="PROTEIN KINASE"/>
    <property type="match status" value="1"/>
</dbReference>
<dbReference type="Proteomes" id="UP001157974">
    <property type="component" value="Unassembled WGS sequence"/>
</dbReference>
<gene>
    <name evidence="1" type="ORF">NDN08_002464</name>
</gene>
<protein>
    <submittedName>
        <fullName evidence="1">Uncharacterized protein</fullName>
    </submittedName>
</protein>
<dbReference type="InterPro" id="IPR036412">
    <property type="entry name" value="HAD-like_sf"/>
</dbReference>
<name>A0AAV8UXW5_9RHOD</name>